<dbReference type="EMBL" id="LJUO01000105">
    <property type="protein sequence ID" value="KPK69986.1"/>
    <property type="molecule type" value="Genomic_DNA"/>
</dbReference>
<feature type="domain" description="SnoaL-like" evidence="2">
    <location>
        <begin position="30"/>
        <end position="152"/>
    </location>
</feature>
<dbReference type="InterPro" id="IPR037401">
    <property type="entry name" value="SnoaL-like"/>
</dbReference>
<evidence type="ECO:0000259" key="2">
    <source>
        <dbReference type="Pfam" id="PF13474"/>
    </source>
</evidence>
<dbReference type="AlphaFoldDB" id="A0A0S8GBT8"/>
<organism evidence="3 4">
    <name type="scientific">candidate division WOR_3 bacterium SM23_60</name>
    <dbReference type="NCBI Taxonomy" id="1703780"/>
    <lineage>
        <taxon>Bacteria</taxon>
        <taxon>Bacteria division WOR-3</taxon>
    </lineage>
</organism>
<dbReference type="PROSITE" id="PS51257">
    <property type="entry name" value="PROKAR_LIPOPROTEIN"/>
    <property type="match status" value="1"/>
</dbReference>
<sequence>MKCTVVILLGLFLAGCEPAKVDTAAETAAVNAVLDSYMQAVVNEDMEAYSENVAHDAAMVNFGGFGDPISGWAALQDVMEQQNAALSETHIEVRDLDIHVSPDGKLAWATCLWTLTAKMGEDPITLSLRCTWVLEKRADKWVIVHFHKSMAAG</sequence>
<keyword evidence="1" id="KW-0732">Signal</keyword>
<proteinExistence type="predicted"/>
<reference evidence="3 4" key="1">
    <citation type="journal article" date="2015" name="Microbiome">
        <title>Genomic resolution of linkages in carbon, nitrogen, and sulfur cycling among widespread estuary sediment bacteria.</title>
        <authorList>
            <person name="Baker B.J."/>
            <person name="Lazar C.S."/>
            <person name="Teske A.P."/>
            <person name="Dick G.J."/>
        </authorList>
    </citation>
    <scope>NUCLEOTIDE SEQUENCE [LARGE SCALE GENOMIC DNA]</scope>
    <source>
        <strain evidence="3">SM23_60</strain>
    </source>
</reference>
<dbReference type="SUPFAM" id="SSF54427">
    <property type="entry name" value="NTF2-like"/>
    <property type="match status" value="1"/>
</dbReference>
<comment type="caution">
    <text evidence="3">The sequence shown here is derived from an EMBL/GenBank/DDBJ whole genome shotgun (WGS) entry which is preliminary data.</text>
</comment>
<evidence type="ECO:0000313" key="4">
    <source>
        <dbReference type="Proteomes" id="UP000051096"/>
    </source>
</evidence>
<dbReference type="InterPro" id="IPR032710">
    <property type="entry name" value="NTF2-like_dom_sf"/>
</dbReference>
<dbReference type="Gene3D" id="3.10.450.50">
    <property type="match status" value="1"/>
</dbReference>
<dbReference type="InterPro" id="IPR011944">
    <property type="entry name" value="Steroid_delta5-4_isomerase"/>
</dbReference>
<dbReference type="Proteomes" id="UP000051096">
    <property type="component" value="Unassembled WGS sequence"/>
</dbReference>
<evidence type="ECO:0000313" key="3">
    <source>
        <dbReference type="EMBL" id="KPK69986.1"/>
    </source>
</evidence>
<feature type="signal peptide" evidence="1">
    <location>
        <begin position="1"/>
        <end position="19"/>
    </location>
</feature>
<dbReference type="Pfam" id="PF13474">
    <property type="entry name" value="SnoaL_3"/>
    <property type="match status" value="1"/>
</dbReference>
<name>A0A0S8GBT8_UNCW3</name>
<accession>A0A0S8GBT8</accession>
<evidence type="ECO:0000256" key="1">
    <source>
        <dbReference type="SAM" id="SignalP"/>
    </source>
</evidence>
<dbReference type="NCBIfam" id="TIGR02246">
    <property type="entry name" value="SgcJ/EcaC family oxidoreductase"/>
    <property type="match status" value="1"/>
</dbReference>
<protein>
    <recommendedName>
        <fullName evidence="2">SnoaL-like domain-containing protein</fullName>
    </recommendedName>
</protein>
<feature type="chain" id="PRO_5006646806" description="SnoaL-like domain-containing protein" evidence="1">
    <location>
        <begin position="20"/>
        <end position="153"/>
    </location>
</feature>
<gene>
    <name evidence="3" type="ORF">AMJ87_09540</name>
</gene>